<sequence length="121" mass="13684">MTGLDARLTKRYDELVMGHSNGLPALAAGMKALPRSDKAFAQTQALWRFLSNDRVRPVDLVKPLLALAHEGCRDDCDDYALVMHDWSRLNYMHHHSKADRLQMTTGAHRLRAAKQPASHRP</sequence>
<gene>
    <name evidence="1" type="ORF">PSH88_10245</name>
</gene>
<reference evidence="1 2" key="1">
    <citation type="submission" date="2023-02" db="EMBL/GenBank/DDBJ databases">
        <title>Evolution of Hrp T3SS in non-pathogenic Pseudomonas fluorescens.</title>
        <authorList>
            <person name="Liao K."/>
            <person name="Wei H."/>
            <person name="Gu Y."/>
        </authorList>
    </citation>
    <scope>NUCLEOTIDE SEQUENCE [LARGE SCALE GENOMIC DNA]</scope>
    <source>
        <strain evidence="1 2">FP607</strain>
    </source>
</reference>
<evidence type="ECO:0000313" key="2">
    <source>
        <dbReference type="Proteomes" id="UP001230768"/>
    </source>
</evidence>
<dbReference type="Proteomes" id="UP001230768">
    <property type="component" value="Chromosome"/>
</dbReference>
<protein>
    <submittedName>
        <fullName evidence="1">Uncharacterized protein</fullName>
    </submittedName>
</protein>
<keyword evidence="2" id="KW-1185">Reference proteome</keyword>
<name>A0ABY9GX32_9PSED</name>
<accession>A0ABY9GX32</accession>
<evidence type="ECO:0000313" key="1">
    <source>
        <dbReference type="EMBL" id="WLI20385.1"/>
    </source>
</evidence>
<dbReference type="RefSeq" id="WP_305483527.1">
    <property type="nucleotide sequence ID" value="NZ_CP117430.1"/>
</dbReference>
<dbReference type="InterPro" id="IPR012337">
    <property type="entry name" value="RNaseH-like_sf"/>
</dbReference>
<organism evidence="1 2">
    <name type="scientific">Pseudomonas wuhanensis</name>
    <dbReference type="NCBI Taxonomy" id="2954098"/>
    <lineage>
        <taxon>Bacteria</taxon>
        <taxon>Pseudomonadati</taxon>
        <taxon>Pseudomonadota</taxon>
        <taxon>Gammaproteobacteria</taxon>
        <taxon>Pseudomonadales</taxon>
        <taxon>Pseudomonadaceae</taxon>
        <taxon>Pseudomonas</taxon>
    </lineage>
</organism>
<dbReference type="SUPFAM" id="SSF53098">
    <property type="entry name" value="Ribonuclease H-like"/>
    <property type="match status" value="1"/>
</dbReference>
<proteinExistence type="predicted"/>
<dbReference type="EMBL" id="CP117430">
    <property type="protein sequence ID" value="WLI20385.1"/>
    <property type="molecule type" value="Genomic_DNA"/>
</dbReference>